<protein>
    <submittedName>
        <fullName evidence="1">HCL208Wp</fullName>
    </submittedName>
</protein>
<dbReference type="OrthoDB" id="3596986at2759"/>
<proteinExistence type="predicted"/>
<accession>A0A0X8HR86</accession>
<dbReference type="Pfam" id="PF08642">
    <property type="entry name" value="Rxt3"/>
    <property type="match status" value="1"/>
</dbReference>
<keyword evidence="2" id="KW-1185">Reference proteome</keyword>
<sequence>MTVEYAQEGGYQRTQSVIYQMQETLLNASKDGVNGTDDLQKLAATESSITVNSERVLSYVSKNYGFQRRNLGTLRYSPLRQGRFEGSEKKQELPFPYNYCRAFIPEPFLPRLGTSAINSIITVILTSEDLQIAIEKNQNIRFQNRELWGVDIYTCDSDPLLALVHCGALDFKGSSGTRKRRTPANLENPDNVVSLFDDKPPLHSKSMPGFDLEVQLLMLPPLQRYCSVERYGIKSRAWEVIHDGLSYGIYSIRVNPRAEDAYVES</sequence>
<name>A0A0X8HR86_9SACH</name>
<dbReference type="AlphaFoldDB" id="A0A0X8HR86"/>
<dbReference type="Proteomes" id="UP000243052">
    <property type="component" value="Chromosome iii"/>
</dbReference>
<dbReference type="RefSeq" id="XP_017986939.1">
    <property type="nucleotide sequence ID" value="XM_018131173.1"/>
</dbReference>
<reference evidence="1 2" key="1">
    <citation type="submission" date="2016-01" db="EMBL/GenBank/DDBJ databases">
        <title>Genome sequence of the yeast Holleya sinecauda.</title>
        <authorList>
            <person name="Dietrich F.S."/>
        </authorList>
    </citation>
    <scope>NUCLEOTIDE SEQUENCE [LARGE SCALE GENOMIC DNA]</scope>
    <source>
        <strain evidence="1 2">ATCC 58844</strain>
    </source>
</reference>
<evidence type="ECO:0000313" key="2">
    <source>
        <dbReference type="Proteomes" id="UP000243052"/>
    </source>
</evidence>
<evidence type="ECO:0000313" key="1">
    <source>
        <dbReference type="EMBL" id="AMD19943.1"/>
    </source>
</evidence>
<dbReference type="GeneID" id="28723171"/>
<dbReference type="STRING" id="45286.A0A0X8HR86"/>
<gene>
    <name evidence="1" type="ORF">AW171_hschr31808</name>
</gene>
<dbReference type="EMBL" id="CP014243">
    <property type="protein sequence ID" value="AMD19943.1"/>
    <property type="molecule type" value="Genomic_DNA"/>
</dbReference>
<dbReference type="InterPro" id="IPR013951">
    <property type="entry name" value="Rxt3"/>
</dbReference>
<organism evidence="1 2">
    <name type="scientific">Eremothecium sinecaudum</name>
    <dbReference type="NCBI Taxonomy" id="45286"/>
    <lineage>
        <taxon>Eukaryota</taxon>
        <taxon>Fungi</taxon>
        <taxon>Dikarya</taxon>
        <taxon>Ascomycota</taxon>
        <taxon>Saccharomycotina</taxon>
        <taxon>Saccharomycetes</taxon>
        <taxon>Saccharomycetales</taxon>
        <taxon>Saccharomycetaceae</taxon>
        <taxon>Eremothecium</taxon>
    </lineage>
</organism>